<dbReference type="Proteomes" id="UP000198820">
    <property type="component" value="Unassembled WGS sequence"/>
</dbReference>
<feature type="transmembrane region" description="Helical" evidence="1">
    <location>
        <begin position="48"/>
        <end position="66"/>
    </location>
</feature>
<dbReference type="AlphaFoldDB" id="A0A1H4DVZ3"/>
<dbReference type="EMBL" id="FNQF01000016">
    <property type="protein sequence ID" value="SEA76767.1"/>
    <property type="molecule type" value="Genomic_DNA"/>
</dbReference>
<dbReference type="RefSeq" id="WP_093245943.1">
    <property type="nucleotide sequence ID" value="NZ_FNQF01000016.1"/>
</dbReference>
<gene>
    <name evidence="2" type="ORF">SAMN05421540_11611</name>
</gene>
<protein>
    <submittedName>
        <fullName evidence="2">Uncharacterized protein</fullName>
    </submittedName>
</protein>
<keyword evidence="1" id="KW-0812">Transmembrane</keyword>
<proteinExistence type="predicted"/>
<evidence type="ECO:0000313" key="2">
    <source>
        <dbReference type="EMBL" id="SEA76767.1"/>
    </source>
</evidence>
<organism evidence="2 3">
    <name type="scientific">Psychroflexus halocasei</name>
    <dbReference type="NCBI Taxonomy" id="908615"/>
    <lineage>
        <taxon>Bacteria</taxon>
        <taxon>Pseudomonadati</taxon>
        <taxon>Bacteroidota</taxon>
        <taxon>Flavobacteriia</taxon>
        <taxon>Flavobacteriales</taxon>
        <taxon>Flavobacteriaceae</taxon>
        <taxon>Psychroflexus</taxon>
    </lineage>
</organism>
<keyword evidence="3" id="KW-1185">Reference proteome</keyword>
<evidence type="ECO:0000313" key="3">
    <source>
        <dbReference type="Proteomes" id="UP000198820"/>
    </source>
</evidence>
<name>A0A1H4DVZ3_9FLAO</name>
<sequence>MKINADSYITNIVVYRLSNYSFGIGILLTLFLLTFYWTDKNNSENGTIYLILVILIFLSLIVGRIARIVSGGYFWHHIKNYLNINQDSIELENERYEFDKIKLLKFNITDYEKRKPFLYNHILKDTRNMIKFATNENIIQVHFKPENKSENEYLTELKKMWNVKNTVANNV</sequence>
<keyword evidence="1" id="KW-0472">Membrane</keyword>
<evidence type="ECO:0000256" key="1">
    <source>
        <dbReference type="SAM" id="Phobius"/>
    </source>
</evidence>
<reference evidence="2 3" key="1">
    <citation type="submission" date="2016-10" db="EMBL/GenBank/DDBJ databases">
        <authorList>
            <person name="de Groot N.N."/>
        </authorList>
    </citation>
    <scope>NUCLEOTIDE SEQUENCE [LARGE SCALE GENOMIC DNA]</scope>
    <source>
        <strain evidence="2 3">DSM 23581</strain>
    </source>
</reference>
<accession>A0A1H4DVZ3</accession>
<feature type="transmembrane region" description="Helical" evidence="1">
    <location>
        <begin position="12"/>
        <end position="36"/>
    </location>
</feature>
<keyword evidence="1" id="KW-1133">Transmembrane helix</keyword>